<evidence type="ECO:0000256" key="1">
    <source>
        <dbReference type="SAM" id="Phobius"/>
    </source>
</evidence>
<evidence type="ECO:0000313" key="2">
    <source>
        <dbReference type="EMBL" id="QFQ12895.1"/>
    </source>
</evidence>
<dbReference type="Proteomes" id="UP000249375">
    <property type="component" value="Chromosome"/>
</dbReference>
<keyword evidence="1" id="KW-0812">Transmembrane</keyword>
<feature type="transmembrane region" description="Helical" evidence="1">
    <location>
        <begin position="37"/>
        <end position="56"/>
    </location>
</feature>
<keyword evidence="1" id="KW-0472">Membrane</keyword>
<gene>
    <name evidence="2" type="ORF">C7Y71_007615</name>
</gene>
<name>A0A5P8E790_9BACT</name>
<keyword evidence="1" id="KW-1133">Transmembrane helix</keyword>
<protein>
    <submittedName>
        <fullName evidence="2">Uncharacterized protein</fullName>
    </submittedName>
</protein>
<reference evidence="2 3" key="1">
    <citation type="submission" date="2018-11" db="EMBL/GenBank/DDBJ databases">
        <authorList>
            <person name="Na S.W."/>
            <person name="Baik M."/>
        </authorList>
    </citation>
    <scope>NUCLEOTIDE SEQUENCE [LARGE SCALE GENOMIC DNA]</scope>
    <source>
        <strain evidence="2 3">E39</strain>
    </source>
</reference>
<sequence>MKWGFFVFFDKVSYFFPKISQGAYLSFSALLKKYQKFFAFIVLIVSKKVLILYAICRDSKKRKKGKRKI</sequence>
<evidence type="ECO:0000313" key="3">
    <source>
        <dbReference type="Proteomes" id="UP000249375"/>
    </source>
</evidence>
<organism evidence="2 3">
    <name type="scientific">Pseudoprevotella muciniphila</name>
    <dbReference type="NCBI Taxonomy" id="2133944"/>
    <lineage>
        <taxon>Bacteria</taxon>
        <taxon>Pseudomonadati</taxon>
        <taxon>Bacteroidota</taxon>
        <taxon>Bacteroidia</taxon>
        <taxon>Bacteroidales</taxon>
        <taxon>Prevotellaceae</taxon>
        <taxon>Pseudoprevotella</taxon>
    </lineage>
</organism>
<dbReference type="KEGG" id="alq:C7Y71_007615"/>
<proteinExistence type="predicted"/>
<accession>A0A5P8E790</accession>
<keyword evidence="3" id="KW-1185">Reference proteome</keyword>
<dbReference type="AlphaFoldDB" id="A0A5P8E790"/>
<dbReference type="EMBL" id="CP033459">
    <property type="protein sequence ID" value="QFQ12895.1"/>
    <property type="molecule type" value="Genomic_DNA"/>
</dbReference>